<feature type="compositionally biased region" description="Basic and acidic residues" evidence="1">
    <location>
        <begin position="47"/>
        <end position="59"/>
    </location>
</feature>
<dbReference type="PATRIC" id="fig|573737.6.peg.5435"/>
<organism evidence="2 3">
    <name type="scientific">Pandoraea oxalativorans</name>
    <dbReference type="NCBI Taxonomy" id="573737"/>
    <lineage>
        <taxon>Bacteria</taxon>
        <taxon>Pseudomonadati</taxon>
        <taxon>Pseudomonadota</taxon>
        <taxon>Betaproteobacteria</taxon>
        <taxon>Burkholderiales</taxon>
        <taxon>Burkholderiaceae</taxon>
        <taxon>Pandoraea</taxon>
    </lineage>
</organism>
<dbReference type="Proteomes" id="UP000035050">
    <property type="component" value="Plasmid pPO70-1"/>
</dbReference>
<sequence length="78" mass="8353">MQIRHVVTITGDAPGASPAQSLAIEKAVARRFAEPSEPHAQPGTKPPPERAVKTHRNVELESTGHAAGTPRRDEVRAN</sequence>
<reference evidence="2" key="1">
    <citation type="submission" date="2016-06" db="EMBL/GenBank/DDBJ databases">
        <title>Pandoraea oxalativorans DSM 23570 Genome Sequencing.</title>
        <authorList>
            <person name="Ee R."/>
            <person name="Lim Y.-L."/>
            <person name="Yong D."/>
            <person name="Yin W.-F."/>
            <person name="Chan K.-G."/>
        </authorList>
    </citation>
    <scope>NUCLEOTIDE SEQUENCE</scope>
    <source>
        <strain evidence="2">DSM 23570</strain>
        <plasmid evidence="2">pPO70-1</plasmid>
    </source>
</reference>
<name>A0A0G3IHK4_9BURK</name>
<dbReference type="KEGG" id="pox:MB84_27825"/>
<evidence type="ECO:0000313" key="2">
    <source>
        <dbReference type="EMBL" id="AKK24650.1"/>
    </source>
</evidence>
<keyword evidence="2" id="KW-0614">Plasmid</keyword>
<accession>A0A0G3IHK4</accession>
<dbReference type="RefSeq" id="WP_052653931.1">
    <property type="nucleotide sequence ID" value="NZ_CP011518.2"/>
</dbReference>
<evidence type="ECO:0000313" key="3">
    <source>
        <dbReference type="Proteomes" id="UP000035050"/>
    </source>
</evidence>
<keyword evidence="3" id="KW-1185">Reference proteome</keyword>
<evidence type="ECO:0000256" key="1">
    <source>
        <dbReference type="SAM" id="MobiDB-lite"/>
    </source>
</evidence>
<protein>
    <submittedName>
        <fullName evidence="2">Uncharacterized protein</fullName>
    </submittedName>
</protein>
<gene>
    <name evidence="2" type="ORF">MB84_27825</name>
</gene>
<dbReference type="EMBL" id="CP011518">
    <property type="protein sequence ID" value="AKK24650.1"/>
    <property type="molecule type" value="Genomic_DNA"/>
</dbReference>
<feature type="region of interest" description="Disordered" evidence="1">
    <location>
        <begin position="32"/>
        <end position="78"/>
    </location>
</feature>
<proteinExistence type="predicted"/>
<dbReference type="AlphaFoldDB" id="A0A0G3IHK4"/>
<geneLocation type="plasmid" evidence="2 3">
    <name>pPO70-1</name>
</geneLocation>